<feature type="compositionally biased region" description="Polar residues" evidence="1">
    <location>
        <begin position="179"/>
        <end position="188"/>
    </location>
</feature>
<feature type="compositionally biased region" description="Polar residues" evidence="1">
    <location>
        <begin position="251"/>
        <end position="276"/>
    </location>
</feature>
<dbReference type="PANTHER" id="PTHR14709">
    <property type="entry name" value="GLUTAMINE AND SERINE-RICH PROTEIN 1-RELATED"/>
    <property type="match status" value="1"/>
</dbReference>
<evidence type="ECO:0000256" key="1">
    <source>
        <dbReference type="SAM" id="MobiDB-lite"/>
    </source>
</evidence>
<feature type="compositionally biased region" description="Polar residues" evidence="1">
    <location>
        <begin position="714"/>
        <end position="732"/>
    </location>
</feature>
<feature type="compositionally biased region" description="Polar residues" evidence="1">
    <location>
        <begin position="534"/>
        <end position="551"/>
    </location>
</feature>
<feature type="compositionally biased region" description="Acidic residues" evidence="1">
    <location>
        <begin position="978"/>
        <end position="993"/>
    </location>
</feature>
<feature type="region of interest" description="Disordered" evidence="1">
    <location>
        <begin position="459"/>
        <end position="551"/>
    </location>
</feature>
<feature type="compositionally biased region" description="Basic residues" evidence="1">
    <location>
        <begin position="944"/>
        <end position="956"/>
    </location>
</feature>
<dbReference type="OrthoDB" id="21499at2759"/>
<feature type="compositionally biased region" description="Basic residues" evidence="1">
    <location>
        <begin position="501"/>
        <end position="512"/>
    </location>
</feature>
<evidence type="ECO:0000313" key="2">
    <source>
        <dbReference type="EMBL" id="CAH1787490.1"/>
    </source>
</evidence>
<accession>A0A8J1V0S8</accession>
<keyword evidence="3" id="KW-1185">Reference proteome</keyword>
<comment type="caution">
    <text evidence="2">The sequence shown here is derived from an EMBL/GenBank/DDBJ whole genome shotgun (WGS) entry which is preliminary data.</text>
</comment>
<feature type="compositionally biased region" description="Polar residues" evidence="1">
    <location>
        <begin position="199"/>
        <end position="211"/>
    </location>
</feature>
<feature type="region of interest" description="Disordered" evidence="1">
    <location>
        <begin position="921"/>
        <end position="1109"/>
    </location>
</feature>
<feature type="region of interest" description="Disordered" evidence="1">
    <location>
        <begin position="317"/>
        <end position="342"/>
    </location>
</feature>
<feature type="compositionally biased region" description="Polar residues" evidence="1">
    <location>
        <begin position="325"/>
        <end position="342"/>
    </location>
</feature>
<feature type="compositionally biased region" description="Basic and acidic residues" evidence="1">
    <location>
        <begin position="1429"/>
        <end position="1440"/>
    </location>
</feature>
<gene>
    <name evidence="2" type="ORF">OFUS_LOCUS13176</name>
</gene>
<dbReference type="Pfam" id="PF13926">
    <property type="entry name" value="DUF4211"/>
    <property type="match status" value="1"/>
</dbReference>
<dbReference type="EMBL" id="CAIIXF020000006">
    <property type="protein sequence ID" value="CAH1787490.1"/>
    <property type="molecule type" value="Genomic_DNA"/>
</dbReference>
<feature type="compositionally biased region" description="Low complexity" evidence="1">
    <location>
        <begin position="733"/>
        <end position="742"/>
    </location>
</feature>
<proteinExistence type="predicted"/>
<feature type="region of interest" description="Disordered" evidence="1">
    <location>
        <begin position="157"/>
        <end position="276"/>
    </location>
</feature>
<feature type="compositionally biased region" description="Basic and acidic residues" evidence="1">
    <location>
        <begin position="844"/>
        <end position="858"/>
    </location>
</feature>
<feature type="region of interest" description="Disordered" evidence="1">
    <location>
        <begin position="1417"/>
        <end position="1446"/>
    </location>
</feature>
<protein>
    <submittedName>
        <fullName evidence="2">Uncharacterized protein</fullName>
    </submittedName>
</protein>
<feature type="compositionally biased region" description="Low complexity" evidence="1">
    <location>
        <begin position="233"/>
        <end position="250"/>
    </location>
</feature>
<reference evidence="2" key="1">
    <citation type="submission" date="2022-03" db="EMBL/GenBank/DDBJ databases">
        <authorList>
            <person name="Martin C."/>
        </authorList>
    </citation>
    <scope>NUCLEOTIDE SEQUENCE</scope>
</reference>
<feature type="region of interest" description="Disordered" evidence="1">
    <location>
        <begin position="714"/>
        <end position="889"/>
    </location>
</feature>
<sequence length="1446" mass="161009">MDPNHWNNYQQAYGRIPTSSVNRIEMPSLLEQTINQAHADLNALSGRSLPPVAHSIVGARLAPTINYAAHPLAMSQYLDTLNPGLKSVVSNQQPNYEPVSPRNDSQRSVGLDTSGKSPLFNTDPQTMRESTMEVKPWSVTPSPAQLGLLPADALTSPPYSGLSMGSGTSLEPPPAHSGSRPSPIQRNNYPAKPEPRPSYKNNLSNFTSQHNDPYLTKHENYSPTPSKNDTYVKSSPYSSLLPNSNKNSSNVYTNSSPENYQIRSPENYQIKSSENYPIKNDSSFRLPENFMPKAQEVYKPQEIYKASELYIRENVPRNNFEPENGGNNARNQAGSYRSEPLTNRIMSPNYQTSQVESTNSTSDVSKQNIEPFMSSNYEPISPHNHVSVPSRNYDTVRTTHSNPIRSTSLPLQQMSLQELADVSSIQEKIKNGCGVGVGGQIPQRRLSDMMNNIVTNSPLQQQQQSPMPVPSPQMSQMSSPSPLHSTTPASPLVQEPVKQQQQKRQRSRKKKTKESGPPTAVIQPSVFQPEPNSPLIQAPSSSMYEPNSTNTQPPMNSFGFVQPSPISQFQQSISDPTYQGIPPITSFSSDSIVMSGAVTPFGTPVELIQEGEATFSSYSQFVGNPNDVLGTSVIETQEAPSGSMMNMDNSLMSAWQKVNSKKNTRNQHENSYIPEPEIDEEFAHLTKDPEKEAENKKAVKNRWQGLVLKNTYPESQTSYNPCNNGHPQNSGDPHNPGNINIPPHEELKKSKPAVDPGFQSSFLNFLGGKKPETLSSASTNPTNSKPVLPKYIPELSNRPLRTTPLPDTSKPKPPKATPGDANNLKLKKGPPFPTQDNNKGLIVQERKPQKMVVSDRRPSNSKILSNKAKKMRTPSVTFSDSDNDDGNSNAKSFVKNVISDLDDQFKEASVISKGATKITIKMNRQLSKPSDSDDFSETIEYKPPRPKKSKKKKKRRVSSEEEELEMELRPDTPMSETLNDDYEDSLHDVDDDLPAIAVRPRSKRKAAEQAKLINKRKSYVEETLSDEEYVPSPVDVGADDDSDKDETWTPVGVETRRNISDDDDDEPKRKRGRASTSSPRGRRSHNTPSKPQHTMVEPMTPPGPQPEIVDEEDAVGVEDDGEFVHHYQKGDFVIERKDLTNYKKFPIWKLDTGRLLQKFEAEEQDGRLVHKSLSTYSSWTESQKGMFRPIKVKAITFLKGVEIVEVLERFKPKAPEERAENDPLMETFNVYTQVLLSQALEDSFLAAIQESGEDFYLEPLNGIDGLCQKAITKIEEGSGWIPAFKEAVRDRPCIKINPKQAAGEPCQATNDESQPVVKIVTLSGDTYDKATLDIRISGELPVEYMIGASTADVLMKYHSLQHFKWICHSECAKQIKDIQVANPELENEEVLDKCLNTRTWIYQLFLKLRGLIGKDAKIDTGPESANENGNEKNMDSKSDNSNDAGS</sequence>
<dbReference type="InterPro" id="IPR025451">
    <property type="entry name" value="DUF4211"/>
</dbReference>
<feature type="region of interest" description="Disordered" evidence="1">
    <location>
        <begin position="88"/>
        <end position="139"/>
    </location>
</feature>
<feature type="compositionally biased region" description="Polar residues" evidence="1">
    <location>
        <begin position="773"/>
        <end position="785"/>
    </location>
</feature>
<dbReference type="InterPro" id="IPR052466">
    <property type="entry name" value="DNA_MethProtect_Complex"/>
</dbReference>
<feature type="compositionally biased region" description="Polar residues" evidence="1">
    <location>
        <begin position="221"/>
        <end position="232"/>
    </location>
</feature>
<dbReference type="PANTHER" id="PTHR14709:SF1">
    <property type="entry name" value="PROLINE-RICH PROTEIN 12"/>
    <property type="match status" value="1"/>
</dbReference>
<dbReference type="Proteomes" id="UP000749559">
    <property type="component" value="Unassembled WGS sequence"/>
</dbReference>
<feature type="compositionally biased region" description="Polar residues" evidence="1">
    <location>
        <begin position="114"/>
        <end position="129"/>
    </location>
</feature>
<name>A0A8J1V0S8_OWEFU</name>
<evidence type="ECO:0000313" key="3">
    <source>
        <dbReference type="Proteomes" id="UP000749559"/>
    </source>
</evidence>
<feature type="compositionally biased region" description="Low complexity" evidence="1">
    <location>
        <begin position="459"/>
        <end position="482"/>
    </location>
</feature>
<organism evidence="2 3">
    <name type="scientific">Owenia fusiformis</name>
    <name type="common">Polychaete worm</name>
    <dbReference type="NCBI Taxonomy" id="6347"/>
    <lineage>
        <taxon>Eukaryota</taxon>
        <taxon>Metazoa</taxon>
        <taxon>Spiralia</taxon>
        <taxon>Lophotrochozoa</taxon>
        <taxon>Annelida</taxon>
        <taxon>Polychaeta</taxon>
        <taxon>Sedentaria</taxon>
        <taxon>Canalipalpata</taxon>
        <taxon>Sabellida</taxon>
        <taxon>Oweniida</taxon>
        <taxon>Oweniidae</taxon>
        <taxon>Owenia</taxon>
    </lineage>
</organism>